<accession>A0A316U1T3</accession>
<organism evidence="4 5">
    <name type="scientific">Rhodohalobacter mucosus</name>
    <dbReference type="NCBI Taxonomy" id="2079485"/>
    <lineage>
        <taxon>Bacteria</taxon>
        <taxon>Pseudomonadati</taxon>
        <taxon>Balneolota</taxon>
        <taxon>Balneolia</taxon>
        <taxon>Balneolales</taxon>
        <taxon>Balneolaceae</taxon>
        <taxon>Rhodohalobacter</taxon>
    </lineage>
</organism>
<dbReference type="Proteomes" id="UP000245533">
    <property type="component" value="Unassembled WGS sequence"/>
</dbReference>
<gene>
    <name evidence="4" type="ORF">DDZ15_06860</name>
</gene>
<keyword evidence="2" id="KW-0812">Transmembrane</keyword>
<comment type="caution">
    <text evidence="4">The sequence shown here is derived from an EMBL/GenBank/DDBJ whole genome shotgun (WGS) entry which is preliminary data.</text>
</comment>
<feature type="transmembrane region" description="Helical" evidence="2">
    <location>
        <begin position="12"/>
        <end position="35"/>
    </location>
</feature>
<name>A0A316U1T3_9BACT</name>
<dbReference type="RefSeq" id="WP_109646335.1">
    <property type="nucleotide sequence ID" value="NZ_QGGB01000005.1"/>
</dbReference>
<dbReference type="SMART" id="SM00740">
    <property type="entry name" value="PASTA"/>
    <property type="match status" value="3"/>
</dbReference>
<evidence type="ECO:0000313" key="5">
    <source>
        <dbReference type="Proteomes" id="UP000245533"/>
    </source>
</evidence>
<dbReference type="Gene3D" id="3.30.10.20">
    <property type="match status" value="3"/>
</dbReference>
<dbReference type="SUPFAM" id="SSF54184">
    <property type="entry name" value="Penicillin-binding protein 2x (pbp-2x), c-terminal domain"/>
    <property type="match status" value="1"/>
</dbReference>
<dbReference type="CDD" id="cd06577">
    <property type="entry name" value="PASTA_pknB"/>
    <property type="match status" value="3"/>
</dbReference>
<dbReference type="PROSITE" id="PS51178">
    <property type="entry name" value="PASTA"/>
    <property type="match status" value="3"/>
</dbReference>
<feature type="region of interest" description="Disordered" evidence="1">
    <location>
        <begin position="249"/>
        <end position="285"/>
    </location>
</feature>
<feature type="domain" description="PASTA" evidence="3">
    <location>
        <begin position="42"/>
        <end position="109"/>
    </location>
</feature>
<dbReference type="OrthoDB" id="9803895at2"/>
<reference evidence="4 5" key="1">
    <citation type="submission" date="2018-05" db="EMBL/GenBank/DDBJ databases">
        <title>Rhodohalobacter halophilus gen. nov., sp. nov., a moderately halophilic member of the family Balneolaceae.</title>
        <authorList>
            <person name="Liu Z.-W."/>
        </authorList>
    </citation>
    <scope>NUCLEOTIDE SEQUENCE [LARGE SCALE GENOMIC DNA]</scope>
    <source>
        <strain evidence="4 5">8A47</strain>
    </source>
</reference>
<dbReference type="AlphaFoldDB" id="A0A316U1T3"/>
<sequence length="285" mass="31387">MQFLKTLLRSKTFWLSLTGIAVAGALIVALMNYIVMPMYTNYNEGITVPDVTKISLSEAEELLTSRGLRFEVMDRRANAAYPADYIIDQSPSARVLVKPNRKIYLTVNTAETPMTEVPDVVNMSYRNAEIQLRNHGLTVGTISYESSRFRNTIMRQSVAAGDTVARGTVVNLVVSDGLGTRMVDVPEVVGLSYSEAQRLILSSGLRVGEVRFQPDRETTPNTVLSARPVAEQLTEGTELQLVISERFDAREESETGAIVDDSTAVNPPGINPDGEEGNDNKQNER</sequence>
<evidence type="ECO:0000256" key="1">
    <source>
        <dbReference type="SAM" id="MobiDB-lite"/>
    </source>
</evidence>
<evidence type="ECO:0000313" key="4">
    <source>
        <dbReference type="EMBL" id="PWN06986.1"/>
    </source>
</evidence>
<evidence type="ECO:0000256" key="2">
    <source>
        <dbReference type="SAM" id="Phobius"/>
    </source>
</evidence>
<feature type="domain" description="PASTA" evidence="3">
    <location>
        <begin position="111"/>
        <end position="176"/>
    </location>
</feature>
<keyword evidence="2" id="KW-0472">Membrane</keyword>
<keyword evidence="5" id="KW-1185">Reference proteome</keyword>
<protein>
    <submittedName>
        <fullName evidence="4">PASTA domain-containing protein</fullName>
    </submittedName>
</protein>
<evidence type="ECO:0000259" key="3">
    <source>
        <dbReference type="PROSITE" id="PS51178"/>
    </source>
</evidence>
<keyword evidence="2" id="KW-1133">Transmembrane helix</keyword>
<feature type="domain" description="PASTA" evidence="3">
    <location>
        <begin position="179"/>
        <end position="245"/>
    </location>
</feature>
<dbReference type="InterPro" id="IPR005543">
    <property type="entry name" value="PASTA_dom"/>
</dbReference>
<dbReference type="Pfam" id="PF03793">
    <property type="entry name" value="PASTA"/>
    <property type="match status" value="3"/>
</dbReference>
<dbReference type="EMBL" id="QGGB01000005">
    <property type="protein sequence ID" value="PWN06986.1"/>
    <property type="molecule type" value="Genomic_DNA"/>
</dbReference>
<proteinExistence type="predicted"/>